<dbReference type="Pfam" id="PF01041">
    <property type="entry name" value="DegT_DnrJ_EryC1"/>
    <property type="match status" value="1"/>
</dbReference>
<dbReference type="PANTHER" id="PTHR30244:SF34">
    <property type="entry name" value="DTDP-4-AMINO-4,6-DIDEOXYGALACTOSE TRANSAMINASE"/>
    <property type="match status" value="1"/>
</dbReference>
<dbReference type="InterPro" id="IPR000653">
    <property type="entry name" value="DegT/StrS_aminotransferase"/>
</dbReference>
<gene>
    <name evidence="4" type="ORF">REIFOR_00265</name>
</gene>
<proteinExistence type="inferred from homology"/>
<evidence type="ECO:0000256" key="3">
    <source>
        <dbReference type="RuleBase" id="RU004508"/>
    </source>
</evidence>
<dbReference type="PANTHER" id="PTHR30244">
    <property type="entry name" value="TRANSAMINASE"/>
    <property type="match status" value="1"/>
</dbReference>
<dbReference type="GO" id="GO:0030170">
    <property type="term" value="F:pyridoxal phosphate binding"/>
    <property type="evidence" value="ECO:0007669"/>
    <property type="project" value="TreeGrafter"/>
</dbReference>
<comment type="similarity">
    <text evidence="2 3">Belongs to the DegT/DnrJ/EryC1 family.</text>
</comment>
<name>A0A2K8KKV1_9GAMM</name>
<dbReference type="AlphaFoldDB" id="A0A2K8KKV1"/>
<keyword evidence="4" id="KW-0808">Transferase</keyword>
<dbReference type="GO" id="GO:0008483">
    <property type="term" value="F:transaminase activity"/>
    <property type="evidence" value="ECO:0007669"/>
    <property type="project" value="TreeGrafter"/>
</dbReference>
<protein>
    <submittedName>
        <fullName evidence="4">Pyridoxal phosphate-dependent transferase</fullName>
    </submittedName>
</protein>
<dbReference type="InterPro" id="IPR015421">
    <property type="entry name" value="PyrdxlP-dep_Trfase_major"/>
</dbReference>
<evidence type="ECO:0000256" key="2">
    <source>
        <dbReference type="ARBA" id="ARBA00037999"/>
    </source>
</evidence>
<keyword evidence="1 3" id="KW-0663">Pyridoxal phosphate</keyword>
<evidence type="ECO:0000313" key="5">
    <source>
        <dbReference type="Proteomes" id="UP000229757"/>
    </source>
</evidence>
<dbReference type="Gene3D" id="3.90.1150.10">
    <property type="entry name" value="Aspartate Aminotransferase, domain 1"/>
    <property type="match status" value="1"/>
</dbReference>
<reference evidence="4 5" key="1">
    <citation type="journal article" date="2017" name="Environ. Microbiol.">
        <title>Genomic and physiological analyses of 'Reinekea forsetii' reveal a versatile opportunistic lifestyle during spring algae blooms.</title>
        <authorList>
            <person name="Avci B."/>
            <person name="Hahnke R.L."/>
            <person name="Chafee M."/>
            <person name="Fischer T."/>
            <person name="Gruber-Vodicka H."/>
            <person name="Tegetmeyer H.E."/>
            <person name="Harder J."/>
            <person name="Fuchs B.M."/>
            <person name="Amann R.I."/>
            <person name="Teeling H."/>
        </authorList>
    </citation>
    <scope>NUCLEOTIDE SEQUENCE [LARGE SCALE GENOMIC DNA]</scope>
    <source>
        <strain evidence="4 5">Hel1_31_D35</strain>
    </source>
</reference>
<dbReference type="SUPFAM" id="SSF53383">
    <property type="entry name" value="PLP-dependent transferases"/>
    <property type="match status" value="1"/>
</dbReference>
<dbReference type="InterPro" id="IPR015424">
    <property type="entry name" value="PyrdxlP-dep_Trfase"/>
</dbReference>
<dbReference type="Gene3D" id="3.40.640.10">
    <property type="entry name" value="Type I PLP-dependent aspartate aminotransferase-like (Major domain)"/>
    <property type="match status" value="1"/>
</dbReference>
<dbReference type="OrthoDB" id="6379669at2"/>
<dbReference type="KEGG" id="rfo:REIFOR_00265"/>
<evidence type="ECO:0000313" key="4">
    <source>
        <dbReference type="EMBL" id="ATX75442.1"/>
    </source>
</evidence>
<dbReference type="Proteomes" id="UP000229757">
    <property type="component" value="Chromosome"/>
</dbReference>
<dbReference type="InterPro" id="IPR015422">
    <property type="entry name" value="PyrdxlP-dep_Trfase_small"/>
</dbReference>
<organism evidence="4 5">
    <name type="scientific">Reinekea forsetii</name>
    <dbReference type="NCBI Taxonomy" id="1336806"/>
    <lineage>
        <taxon>Bacteria</taxon>
        <taxon>Pseudomonadati</taxon>
        <taxon>Pseudomonadota</taxon>
        <taxon>Gammaproteobacteria</taxon>
        <taxon>Oceanospirillales</taxon>
        <taxon>Saccharospirillaceae</taxon>
        <taxon>Reinekea</taxon>
    </lineage>
</organism>
<dbReference type="RefSeq" id="WP_158524261.1">
    <property type="nucleotide sequence ID" value="NZ_CP011797.1"/>
</dbReference>
<dbReference type="GO" id="GO:0000271">
    <property type="term" value="P:polysaccharide biosynthetic process"/>
    <property type="evidence" value="ECO:0007669"/>
    <property type="project" value="TreeGrafter"/>
</dbReference>
<sequence length="374" mass="40941">MRWQSLPPAGNTIRLDSSAESLGQLLPGYQLVWLNSGTAALAFSLVQLKMRYPAVSQPEVIIPGYCCPDLVAAALFAGFIPRVVDICVDDPSYDLAQLECALTQRTLAVIAINFLGIAERLSELRRLLAPWPKVGLIEDNAQWFPDAHEVAGLQGDYVTFSFGRGKAVSLLGGGLVAVKEGLALFDLKLSTEAGSPSWRLKVRLLALLSQPWAYSWMEQLPFLKLGATRYHALDNICLMSAAKLLRVRANVTHYRSLSRFAEQGLKARIASTHNGLHALLTSPRCRRLLRFPLLSHRSADRARLTENSALRGLGVSRLYNGALSELEGISELALQMGPLPNAVSFARRLLTLPTHQQVKACHLAAITTLVATDK</sequence>
<keyword evidence="5" id="KW-1185">Reference proteome</keyword>
<dbReference type="EMBL" id="CP011797">
    <property type="protein sequence ID" value="ATX75442.1"/>
    <property type="molecule type" value="Genomic_DNA"/>
</dbReference>
<accession>A0A2K8KKV1</accession>
<evidence type="ECO:0000256" key="1">
    <source>
        <dbReference type="ARBA" id="ARBA00022898"/>
    </source>
</evidence>